<dbReference type="OrthoDB" id="621906at2"/>
<dbReference type="AlphaFoldDB" id="A0A161LXL3"/>
<proteinExistence type="predicted"/>
<feature type="transmembrane region" description="Helical" evidence="1">
    <location>
        <begin position="163"/>
        <end position="187"/>
    </location>
</feature>
<name>A0A161LXL3_9BACT</name>
<reference evidence="3" key="1">
    <citation type="submission" date="2016-04" db="EMBL/GenBank/DDBJ databases">
        <title>Draft genome sequence of Paludibacter jiangxiensis strain NM7.</title>
        <authorList>
            <person name="Qiu Y."/>
            <person name="Matsuura N."/>
            <person name="Ohashi A."/>
            <person name="Tourlousse M.D."/>
            <person name="Sekiguchi Y."/>
        </authorList>
    </citation>
    <scope>NUCLEOTIDE SEQUENCE [LARGE SCALE GENOMIC DNA]</scope>
    <source>
        <strain evidence="3">NM7</strain>
    </source>
</reference>
<reference evidence="3" key="2">
    <citation type="journal article" date="2017" name="Genome Announc.">
        <title>Draft genome sequence of Paludibacter jiangxiensis NM7(T), a propionate-producing fermentative bacterium.</title>
        <authorList>
            <person name="Qiu Y.-L."/>
            <person name="Tourlousse D.M."/>
            <person name="Matsuura N."/>
            <person name="Ohashi A."/>
            <person name="Sekiguchi Y."/>
        </authorList>
    </citation>
    <scope>NUCLEOTIDE SEQUENCE [LARGE SCALE GENOMIC DNA]</scope>
    <source>
        <strain evidence="3">NM7</strain>
    </source>
</reference>
<evidence type="ECO:0000313" key="3">
    <source>
        <dbReference type="Proteomes" id="UP000076586"/>
    </source>
</evidence>
<evidence type="ECO:0000313" key="2">
    <source>
        <dbReference type="EMBL" id="GAT64302.1"/>
    </source>
</evidence>
<dbReference type="Proteomes" id="UP000076586">
    <property type="component" value="Unassembled WGS sequence"/>
</dbReference>
<comment type="caution">
    <text evidence="2">The sequence shown here is derived from an EMBL/GenBank/DDBJ whole genome shotgun (WGS) entry which is preliminary data.</text>
</comment>
<dbReference type="STRING" id="681398.PJIAN_4852"/>
<dbReference type="EMBL" id="BDCR01000004">
    <property type="protein sequence ID" value="GAT64302.1"/>
    <property type="molecule type" value="Genomic_DNA"/>
</dbReference>
<accession>A0A161LXL3</accession>
<keyword evidence="1" id="KW-1133">Transmembrane helix</keyword>
<keyword evidence="1" id="KW-0472">Membrane</keyword>
<protein>
    <submittedName>
        <fullName evidence="2">Uncharacterized protein</fullName>
    </submittedName>
</protein>
<keyword evidence="1" id="KW-0812">Transmembrane</keyword>
<keyword evidence="3" id="KW-1185">Reference proteome</keyword>
<evidence type="ECO:0000256" key="1">
    <source>
        <dbReference type="SAM" id="Phobius"/>
    </source>
</evidence>
<dbReference type="RefSeq" id="WP_068706265.1">
    <property type="nucleotide sequence ID" value="NZ_BDCR01000004.1"/>
</dbReference>
<sequence>MEQIEFRKERGRFFVPRWHICPPLQADKIISALLIFVMASLFESCYYFKVNNVSPTPQNISTLYNKGKTLLVHQGAKRWEIYNIYIQNDTLKGTIQPYTLAEPRNLVKLKGPNRYIHNGNPNQRYLLNEVHIYTERMNLLHDTIAAIALRDISRMNIYNRDNFTTTASFVCAGASAVIVAGLIAIAVKAFTYTPVTTTSPESCPFIYTWDGKKYCFEGEIYSGALFKPLERNDYLTLTSGKPNGTYPLKITNMSPEIQHTNLLELIVVDHDPTVSVLADKYGNLHSLSHLTKPTKATMANGKDVKAQIASKDTLFFQSIPQDNEKPLKEEMMIEFPNTEKASSVNLVIRAKTSFLLDEMMTHFFNLFGSAYNAFLQRQNNGSGESILLWMVNQGIPLSVYIERNGKWEFADFFNAAGPVKYKDDILRLSIKGNEPDPLKIKLVFGTFFWDIDYVAADYSSNTRFTTHTIPPSKAVNEKRENIISLLNKDDNSYYDQATTANQANIMFKMPAAGKTTRTIILHSKGWYERIIHPTGTPDKRFMSQYTIPGSLNQLTYDFLSQAGKSLIRPNEK</sequence>
<organism evidence="2 3">
    <name type="scientific">Paludibacter jiangxiensis</name>
    <dbReference type="NCBI Taxonomy" id="681398"/>
    <lineage>
        <taxon>Bacteria</taxon>
        <taxon>Pseudomonadati</taxon>
        <taxon>Bacteroidota</taxon>
        <taxon>Bacteroidia</taxon>
        <taxon>Bacteroidales</taxon>
        <taxon>Paludibacteraceae</taxon>
        <taxon>Paludibacter</taxon>
    </lineage>
</organism>
<gene>
    <name evidence="2" type="ORF">PJIAN_4852</name>
</gene>